<dbReference type="RefSeq" id="WP_063359634.1">
    <property type="nucleotide sequence ID" value="NZ_AQHB01000028.1"/>
</dbReference>
<name>A0A166WH24_9GAMM</name>
<feature type="domain" description="ABC transporter" evidence="5">
    <location>
        <begin position="2"/>
        <end position="235"/>
    </location>
</feature>
<dbReference type="PATRIC" id="fig|1365250.3.peg.2627"/>
<dbReference type="Proteomes" id="UP000076643">
    <property type="component" value="Unassembled WGS sequence"/>
</dbReference>
<protein>
    <submittedName>
        <fullName evidence="6">ABC transporter</fullName>
    </submittedName>
</protein>
<keyword evidence="7" id="KW-1185">Reference proteome</keyword>
<dbReference type="GO" id="GO:0016887">
    <property type="term" value="F:ATP hydrolysis activity"/>
    <property type="evidence" value="ECO:0007669"/>
    <property type="project" value="InterPro"/>
</dbReference>
<sequence length="237" mass="26472">MLKMSEVVKGYATDTIQTQALQPFNLEIQQGEFISVVGPSGAGKTTFLNILGLLEEPCRGHYLLDGEPVLTFSDSRKAKLRNTKIGFIFQSFNLIPELSVYGNVELPLRYRRLPANTRKHRVLKTLKAVGLINRANHKPYQLSGGQQQRAAIARALVGEPSILLADEPTGNLDSVKSEEIMSLLLDINRQGTTLLMVTHDPVLALKAQRTIEIRDGILKERCARHYAARWRVESLTL</sequence>
<dbReference type="PANTHER" id="PTHR42798:SF4">
    <property type="entry name" value="ABC TRANSPORTER DOMAIN-CONTAINING PROTEIN"/>
    <property type="match status" value="1"/>
</dbReference>
<keyword evidence="1" id="KW-0813">Transport</keyword>
<keyword evidence="3" id="KW-0067">ATP-binding</keyword>
<evidence type="ECO:0000256" key="1">
    <source>
        <dbReference type="ARBA" id="ARBA00022448"/>
    </source>
</evidence>
<dbReference type="InterPro" id="IPR003439">
    <property type="entry name" value="ABC_transporter-like_ATP-bd"/>
</dbReference>
<dbReference type="FunFam" id="3.40.50.300:FF:000032">
    <property type="entry name" value="Export ABC transporter ATP-binding protein"/>
    <property type="match status" value="1"/>
</dbReference>
<dbReference type="GO" id="GO:0005524">
    <property type="term" value="F:ATP binding"/>
    <property type="evidence" value="ECO:0007669"/>
    <property type="project" value="UniProtKB-KW"/>
</dbReference>
<dbReference type="GO" id="GO:0022857">
    <property type="term" value="F:transmembrane transporter activity"/>
    <property type="evidence" value="ECO:0007669"/>
    <property type="project" value="UniProtKB-ARBA"/>
</dbReference>
<accession>A0A166WH24</accession>
<dbReference type="PROSITE" id="PS00211">
    <property type="entry name" value="ABC_TRANSPORTER_1"/>
    <property type="match status" value="1"/>
</dbReference>
<dbReference type="SMART" id="SM00382">
    <property type="entry name" value="AAA"/>
    <property type="match status" value="1"/>
</dbReference>
<evidence type="ECO:0000259" key="5">
    <source>
        <dbReference type="PROSITE" id="PS50893"/>
    </source>
</evidence>
<dbReference type="Gene3D" id="3.40.50.300">
    <property type="entry name" value="P-loop containing nucleotide triphosphate hydrolases"/>
    <property type="match status" value="1"/>
</dbReference>
<evidence type="ECO:0000313" key="7">
    <source>
        <dbReference type="Proteomes" id="UP000076643"/>
    </source>
</evidence>
<reference evidence="6 7" key="1">
    <citation type="submission" date="2013-07" db="EMBL/GenBank/DDBJ databases">
        <title>Comparative Genomic and Metabolomic Analysis of Twelve Strains of Pseudoalteromonas luteoviolacea.</title>
        <authorList>
            <person name="Vynne N.G."/>
            <person name="Mansson M."/>
            <person name="Gram L."/>
        </authorList>
    </citation>
    <scope>NUCLEOTIDE SEQUENCE [LARGE SCALE GENOMIC DNA]</scope>
    <source>
        <strain evidence="6 7">DSM 6061</strain>
    </source>
</reference>
<evidence type="ECO:0000256" key="3">
    <source>
        <dbReference type="ARBA" id="ARBA00022840"/>
    </source>
</evidence>
<dbReference type="EMBL" id="AUYB01000103">
    <property type="protein sequence ID" value="KZN37472.1"/>
    <property type="molecule type" value="Genomic_DNA"/>
</dbReference>
<dbReference type="SUPFAM" id="SSF52540">
    <property type="entry name" value="P-loop containing nucleoside triphosphate hydrolases"/>
    <property type="match status" value="1"/>
</dbReference>
<proteinExistence type="inferred from homology"/>
<keyword evidence="2" id="KW-0547">Nucleotide-binding</keyword>
<gene>
    <name evidence="6" type="ORF">N475_02025</name>
</gene>
<evidence type="ECO:0000313" key="6">
    <source>
        <dbReference type="EMBL" id="KZN37472.1"/>
    </source>
</evidence>
<dbReference type="InterPro" id="IPR017871">
    <property type="entry name" value="ABC_transporter-like_CS"/>
</dbReference>
<dbReference type="Pfam" id="PF00005">
    <property type="entry name" value="ABC_tran"/>
    <property type="match status" value="1"/>
</dbReference>
<dbReference type="InterPro" id="IPR017911">
    <property type="entry name" value="MacB-like_ATP-bd"/>
</dbReference>
<evidence type="ECO:0000256" key="2">
    <source>
        <dbReference type="ARBA" id="ARBA00022741"/>
    </source>
</evidence>
<evidence type="ECO:0000256" key="4">
    <source>
        <dbReference type="ARBA" id="ARBA00038388"/>
    </source>
</evidence>
<comment type="caution">
    <text evidence="6">The sequence shown here is derived from an EMBL/GenBank/DDBJ whole genome shotgun (WGS) entry which is preliminary data.</text>
</comment>
<organism evidence="6 7">
    <name type="scientific">Pseudoalteromonas luteoviolacea DSM 6061</name>
    <dbReference type="NCBI Taxonomy" id="1365250"/>
    <lineage>
        <taxon>Bacteria</taxon>
        <taxon>Pseudomonadati</taxon>
        <taxon>Pseudomonadota</taxon>
        <taxon>Gammaproteobacteria</taxon>
        <taxon>Alteromonadales</taxon>
        <taxon>Pseudoalteromonadaceae</taxon>
        <taxon>Pseudoalteromonas</taxon>
    </lineage>
</organism>
<dbReference type="PROSITE" id="PS50893">
    <property type="entry name" value="ABC_TRANSPORTER_2"/>
    <property type="match status" value="1"/>
</dbReference>
<dbReference type="InterPro" id="IPR027417">
    <property type="entry name" value="P-loop_NTPase"/>
</dbReference>
<dbReference type="AlphaFoldDB" id="A0A166WH24"/>
<dbReference type="CDD" id="cd03255">
    <property type="entry name" value="ABC_MJ0796_LolCDE_FtsE"/>
    <property type="match status" value="1"/>
</dbReference>
<dbReference type="PANTHER" id="PTHR42798">
    <property type="entry name" value="LIPOPROTEIN-RELEASING SYSTEM ATP-BINDING PROTEIN LOLD"/>
    <property type="match status" value="1"/>
</dbReference>
<comment type="similarity">
    <text evidence="4">Belongs to the ABC transporter superfamily. Macrolide exporter (TC 3.A.1.122) family.</text>
</comment>
<dbReference type="GO" id="GO:1902495">
    <property type="term" value="C:transmembrane transporter complex"/>
    <property type="evidence" value="ECO:0007669"/>
    <property type="project" value="UniProtKB-ARBA"/>
</dbReference>
<dbReference type="InterPro" id="IPR003593">
    <property type="entry name" value="AAA+_ATPase"/>
</dbReference>